<comment type="caution">
    <text evidence="4">The sequence shown here is derived from an EMBL/GenBank/DDBJ whole genome shotgun (WGS) entry which is preliminary data.</text>
</comment>
<proteinExistence type="inferred from homology"/>
<dbReference type="Pfam" id="PF20463">
    <property type="entry name" value="PDH_C"/>
    <property type="match status" value="1"/>
</dbReference>
<dbReference type="SUPFAM" id="SSF51735">
    <property type="entry name" value="NAD(P)-binding Rossmann-fold domains"/>
    <property type="match status" value="1"/>
</dbReference>
<evidence type="ECO:0000259" key="3">
    <source>
        <dbReference type="PROSITE" id="PS51176"/>
    </source>
</evidence>
<dbReference type="PANTHER" id="PTHR21363:SF0">
    <property type="entry name" value="PREPHENATE DEHYDROGENASE [NADP(+)]"/>
    <property type="match status" value="1"/>
</dbReference>
<dbReference type="GO" id="GO:0006571">
    <property type="term" value="P:tyrosine biosynthetic process"/>
    <property type="evidence" value="ECO:0007669"/>
    <property type="project" value="InterPro"/>
</dbReference>
<dbReference type="InterPro" id="IPR046826">
    <property type="entry name" value="PDH_N"/>
</dbReference>
<dbReference type="Gene3D" id="3.40.50.720">
    <property type="entry name" value="NAD(P)-binding Rossmann-like Domain"/>
    <property type="match status" value="1"/>
</dbReference>
<comment type="similarity">
    <text evidence="1">Belongs to the prephenate/arogenate dehydrogenase family.</text>
</comment>
<dbReference type="NCBIfam" id="NF005109">
    <property type="entry name" value="PRK06545.2-1"/>
    <property type="match status" value="1"/>
</dbReference>
<sequence>MRLVRSILSRFTAKGMDAVPMESALVVGTGLIGTSAALALKARGVAVYLRDEDPAAVRIASSLGAGTLDAPRQTVDLAVVAVPPALVPDVLVGLQADGVARHYTDVASVKSGPQQEAFARDCDSARYVGGHPMAGSERSGPLAARADLFVGCNWVLTPTPDADTETLNTTLELVALCGAVPVVMEADVHDRAVGLVSHAPHVVASLVAALLERAEERAVRLAGSGVHDLTRIAAADPGLWVDILGANALVVADLLEELSDGMDDAVAGLRAMAATDEEKREGGARTVEDLLRRGRSGRARIPAKRGILPEQYETVTIEIGDQPGELARLFTDASRVGVNVEDVRLEHSAGQPTGLVHLSVARDLMDVLTAELRKGVWRRR</sequence>
<name>A0A917KC40_9ACTN</name>
<evidence type="ECO:0000313" key="5">
    <source>
        <dbReference type="Proteomes" id="UP000657574"/>
    </source>
</evidence>
<dbReference type="AlphaFoldDB" id="A0A917KC40"/>
<dbReference type="GO" id="GO:0070403">
    <property type="term" value="F:NAD+ binding"/>
    <property type="evidence" value="ECO:0007669"/>
    <property type="project" value="InterPro"/>
</dbReference>
<dbReference type="NCBIfam" id="NF005111">
    <property type="entry name" value="PRK06545.2-3"/>
    <property type="match status" value="1"/>
</dbReference>
<evidence type="ECO:0000256" key="2">
    <source>
        <dbReference type="ARBA" id="ARBA00023002"/>
    </source>
</evidence>
<dbReference type="InterPro" id="IPR046825">
    <property type="entry name" value="PDH_C"/>
</dbReference>
<dbReference type="InterPro" id="IPR003099">
    <property type="entry name" value="Prephen_DH"/>
</dbReference>
<dbReference type="InterPro" id="IPR036291">
    <property type="entry name" value="NAD(P)-bd_dom_sf"/>
</dbReference>
<dbReference type="InterPro" id="IPR050812">
    <property type="entry name" value="Preph/Arog_dehydrog"/>
</dbReference>
<reference evidence="4" key="1">
    <citation type="journal article" date="2014" name="Int. J. Syst. Evol. Microbiol.">
        <title>Complete genome sequence of Corynebacterium casei LMG S-19264T (=DSM 44701T), isolated from a smear-ripened cheese.</title>
        <authorList>
            <consortium name="US DOE Joint Genome Institute (JGI-PGF)"/>
            <person name="Walter F."/>
            <person name="Albersmeier A."/>
            <person name="Kalinowski J."/>
            <person name="Ruckert C."/>
        </authorList>
    </citation>
    <scope>NUCLEOTIDE SEQUENCE</scope>
    <source>
        <strain evidence="4">JCM 3086</strain>
    </source>
</reference>
<reference evidence="4" key="2">
    <citation type="submission" date="2020-09" db="EMBL/GenBank/DDBJ databases">
        <authorList>
            <person name="Sun Q."/>
            <person name="Ohkuma M."/>
        </authorList>
    </citation>
    <scope>NUCLEOTIDE SEQUENCE</scope>
    <source>
        <strain evidence="4">JCM 3086</strain>
    </source>
</reference>
<evidence type="ECO:0000313" key="4">
    <source>
        <dbReference type="EMBL" id="GGJ08746.1"/>
    </source>
</evidence>
<keyword evidence="2" id="KW-0560">Oxidoreductase</keyword>
<dbReference type="Pfam" id="PF02153">
    <property type="entry name" value="PDH_N"/>
    <property type="match status" value="1"/>
</dbReference>
<dbReference type="PROSITE" id="PS51176">
    <property type="entry name" value="PDH_ADH"/>
    <property type="match status" value="1"/>
</dbReference>
<dbReference type="InterPro" id="IPR008927">
    <property type="entry name" value="6-PGluconate_DH-like_C_sf"/>
</dbReference>
<gene>
    <name evidence="4" type="ORF">GCM10010121_018860</name>
</gene>
<dbReference type="Proteomes" id="UP000657574">
    <property type="component" value="Unassembled WGS sequence"/>
</dbReference>
<keyword evidence="5" id="KW-1185">Reference proteome</keyword>
<dbReference type="PANTHER" id="PTHR21363">
    <property type="entry name" value="PREPHENATE DEHYDROGENASE"/>
    <property type="match status" value="1"/>
</dbReference>
<protein>
    <submittedName>
        <fullName evidence="4">Prephenate dehydrogenase</fullName>
    </submittedName>
</protein>
<dbReference type="GO" id="GO:0004665">
    <property type="term" value="F:prephenate dehydrogenase (NADP+) activity"/>
    <property type="evidence" value="ECO:0007669"/>
    <property type="project" value="InterPro"/>
</dbReference>
<evidence type="ECO:0000256" key="1">
    <source>
        <dbReference type="ARBA" id="ARBA00007964"/>
    </source>
</evidence>
<dbReference type="GO" id="GO:0008977">
    <property type="term" value="F:prephenate dehydrogenase (NAD+) activity"/>
    <property type="evidence" value="ECO:0007669"/>
    <property type="project" value="InterPro"/>
</dbReference>
<dbReference type="NCBIfam" id="NF005112">
    <property type="entry name" value="PRK06545.2-4"/>
    <property type="match status" value="1"/>
</dbReference>
<dbReference type="EMBL" id="BMQA01000004">
    <property type="protein sequence ID" value="GGJ08746.1"/>
    <property type="molecule type" value="Genomic_DNA"/>
</dbReference>
<organism evidence="4 5">
    <name type="scientific">Streptomyces brasiliensis</name>
    <dbReference type="NCBI Taxonomy" id="1954"/>
    <lineage>
        <taxon>Bacteria</taxon>
        <taxon>Bacillati</taxon>
        <taxon>Actinomycetota</taxon>
        <taxon>Actinomycetes</taxon>
        <taxon>Kitasatosporales</taxon>
        <taxon>Streptomycetaceae</taxon>
        <taxon>Streptomyces</taxon>
    </lineage>
</organism>
<accession>A0A917KC40</accession>
<feature type="domain" description="Prephenate/arogenate dehydrogenase" evidence="3">
    <location>
        <begin position="21"/>
        <end position="309"/>
    </location>
</feature>
<dbReference type="Gene3D" id="1.10.3660.10">
    <property type="entry name" value="6-phosphogluconate dehydrogenase C-terminal like domain"/>
    <property type="match status" value="1"/>
</dbReference>
<dbReference type="SUPFAM" id="SSF48179">
    <property type="entry name" value="6-phosphogluconate dehydrogenase C-terminal domain-like"/>
    <property type="match status" value="1"/>
</dbReference>